<keyword evidence="7" id="KW-0967">Endosome</keyword>
<keyword evidence="9" id="KW-0446">Lipid-binding</keyword>
<keyword evidence="8" id="KW-0445">Lipid transport</keyword>
<dbReference type="SMART" id="SM00234">
    <property type="entry name" value="START"/>
    <property type="match status" value="1"/>
</dbReference>
<evidence type="ECO:0000256" key="9">
    <source>
        <dbReference type="ARBA" id="ARBA00023121"/>
    </source>
</evidence>
<dbReference type="InterPro" id="IPR029867">
    <property type="entry name" value="STARD3_MLN64_C"/>
</dbReference>
<name>A0A673FYX8_9TELE</name>
<dbReference type="GO" id="GO:0099044">
    <property type="term" value="P:vesicle tethering to endoplasmic reticulum"/>
    <property type="evidence" value="ECO:0007669"/>
    <property type="project" value="TreeGrafter"/>
</dbReference>
<dbReference type="Proteomes" id="UP000472270">
    <property type="component" value="Unassembled WGS sequence"/>
</dbReference>
<reference evidence="16" key="2">
    <citation type="submission" date="2025-09" db="UniProtKB">
        <authorList>
            <consortium name="Ensembl"/>
        </authorList>
    </citation>
    <scope>IDENTIFICATION</scope>
</reference>
<dbReference type="GO" id="GO:0015485">
    <property type="term" value="F:cholesterol binding"/>
    <property type="evidence" value="ECO:0007669"/>
    <property type="project" value="InterPro"/>
</dbReference>
<evidence type="ECO:0000256" key="13">
    <source>
        <dbReference type="SAM" id="Phobius"/>
    </source>
</evidence>
<comment type="catalytic activity">
    <reaction evidence="12">
        <text>cholesterol(in) = cholesterol(out)</text>
        <dbReference type="Rhea" id="RHEA:39747"/>
        <dbReference type="ChEBI" id="CHEBI:16113"/>
    </reaction>
</comment>
<evidence type="ECO:0000259" key="14">
    <source>
        <dbReference type="PROSITE" id="PS50848"/>
    </source>
</evidence>
<dbReference type="InterPro" id="IPR051869">
    <property type="entry name" value="STARD3"/>
</dbReference>
<evidence type="ECO:0000313" key="17">
    <source>
        <dbReference type="Proteomes" id="UP000472270"/>
    </source>
</evidence>
<dbReference type="Ensembl" id="ENSSRHT00000006709.1">
    <property type="protein sequence ID" value="ENSSRHP00000006488.1"/>
    <property type="gene ID" value="ENSSRHG00000003390.1"/>
</dbReference>
<evidence type="ECO:0000256" key="3">
    <source>
        <dbReference type="ARBA" id="ARBA00020514"/>
    </source>
</evidence>
<dbReference type="GO" id="GO:0030301">
    <property type="term" value="P:cholesterol transport"/>
    <property type="evidence" value="ECO:0007669"/>
    <property type="project" value="TreeGrafter"/>
</dbReference>
<sequence length="451" mass="51286">MFYVCVLSRSMFCDRLPAIASLNASYSQASLSLPSPYYPPLPPGERKAFSDVRRTFCLFVTFDLLFITLLWIIELNSLLNPQLLLHKQYSLSFSHLLVAAQLLAVFRFLCLQLGYAAFRLRHWWVIAITTLVTSAFLIAKVIWSDLFSQNAFGYVLPITSFVVAWLETWFLDFKVLTQEAEDERVYLAAVNAACEPAPLICPRPVSDGQFYSPPESLAGSDEDLDEGLGRKELTEQDKQFIRQGREAMAVVEQILTQEENWKFEKTNELGDAVYTLEIPCHGKTFILKALLQCSAELVYQEVILQPEKMVQWNRTVSVCQILQRVDDNTMVSYDVSAGAAGGVVSPSCFDWDFVNVRRVERRRDRYISAGMATNHSSKPPHSRYVRGENGPGGFVVLKSSSNPSVCTFIWVLNTDLKGRLPRYLIHQSLAATMFEFMSHLRQRINVHVSYR</sequence>
<keyword evidence="5" id="KW-0597">Phosphoprotein</keyword>
<evidence type="ECO:0000256" key="10">
    <source>
        <dbReference type="ARBA" id="ARBA00023136"/>
    </source>
</evidence>
<dbReference type="CDD" id="cd08906">
    <property type="entry name" value="START_STARD3-like"/>
    <property type="match status" value="1"/>
</dbReference>
<dbReference type="GO" id="GO:0120020">
    <property type="term" value="F:cholesterol transfer activity"/>
    <property type="evidence" value="ECO:0007669"/>
    <property type="project" value="InterPro"/>
</dbReference>
<gene>
    <name evidence="16" type="primary">LOC107748911</name>
</gene>
<dbReference type="InterPro" id="IPR019498">
    <property type="entry name" value="MENTAL"/>
</dbReference>
<evidence type="ECO:0000256" key="6">
    <source>
        <dbReference type="ARBA" id="ARBA00022692"/>
    </source>
</evidence>
<dbReference type="InterPro" id="IPR000799">
    <property type="entry name" value="StAR-like"/>
</dbReference>
<feature type="transmembrane region" description="Helical" evidence="13">
    <location>
        <begin position="56"/>
        <end position="73"/>
    </location>
</feature>
<evidence type="ECO:0000256" key="8">
    <source>
        <dbReference type="ARBA" id="ARBA00023055"/>
    </source>
</evidence>
<dbReference type="PANTHER" id="PTHR46121:SF2">
    <property type="entry name" value="STAR-RELATED LIPID TRANSFER PROTEIN 3"/>
    <property type="match status" value="1"/>
</dbReference>
<dbReference type="GO" id="GO:0005789">
    <property type="term" value="C:endoplasmic reticulum membrane"/>
    <property type="evidence" value="ECO:0007669"/>
    <property type="project" value="TreeGrafter"/>
</dbReference>
<dbReference type="InterPro" id="IPR023393">
    <property type="entry name" value="START-like_dom_sf"/>
</dbReference>
<feature type="transmembrane region" description="Helical" evidence="13">
    <location>
        <begin position="93"/>
        <end position="110"/>
    </location>
</feature>
<keyword evidence="6 13" id="KW-0812">Transmembrane</keyword>
<comment type="similarity">
    <text evidence="2">Belongs to the STARD3 family.</text>
</comment>
<evidence type="ECO:0000313" key="16">
    <source>
        <dbReference type="Ensembl" id="ENSSRHP00000006488.1"/>
    </source>
</evidence>
<accession>A0A673FYX8</accession>
<feature type="domain" description="START" evidence="14">
    <location>
        <begin position="232"/>
        <end position="449"/>
    </location>
</feature>
<comment type="subcellular location">
    <subcellularLocation>
        <location evidence="1">Late endosome membrane</location>
        <topology evidence="1">Multi-pass membrane protein</topology>
    </subcellularLocation>
</comment>
<keyword evidence="13" id="KW-1133">Transmembrane helix</keyword>
<evidence type="ECO:0000256" key="4">
    <source>
        <dbReference type="ARBA" id="ARBA00022448"/>
    </source>
</evidence>
<evidence type="ECO:0000256" key="5">
    <source>
        <dbReference type="ARBA" id="ARBA00022553"/>
    </source>
</evidence>
<dbReference type="Pfam" id="PF01852">
    <property type="entry name" value="START"/>
    <property type="match status" value="1"/>
</dbReference>
<keyword evidence="10 13" id="KW-0472">Membrane</keyword>
<dbReference type="GO" id="GO:0140284">
    <property type="term" value="C:endoplasmic reticulum-endosome membrane contact site"/>
    <property type="evidence" value="ECO:0007669"/>
    <property type="project" value="TreeGrafter"/>
</dbReference>
<dbReference type="PROSITE" id="PS51439">
    <property type="entry name" value="MENTAL"/>
    <property type="match status" value="1"/>
</dbReference>
<dbReference type="PRINTS" id="PR00978">
    <property type="entry name" value="STARPROTEIN"/>
</dbReference>
<evidence type="ECO:0000256" key="7">
    <source>
        <dbReference type="ARBA" id="ARBA00022753"/>
    </source>
</evidence>
<evidence type="ECO:0000256" key="12">
    <source>
        <dbReference type="ARBA" id="ARBA00034049"/>
    </source>
</evidence>
<proteinExistence type="inferred from homology"/>
<protein>
    <recommendedName>
        <fullName evidence="3">StAR-related lipid transfer protein 3</fullName>
    </recommendedName>
    <alternativeName>
        <fullName evidence="11">START domain-containing protein 3</fullName>
    </alternativeName>
</protein>
<evidence type="ECO:0000256" key="1">
    <source>
        <dbReference type="ARBA" id="ARBA00004107"/>
    </source>
</evidence>
<feature type="transmembrane region" description="Helical" evidence="13">
    <location>
        <begin position="122"/>
        <end position="139"/>
    </location>
</feature>
<keyword evidence="17" id="KW-1185">Reference proteome</keyword>
<dbReference type="InterPro" id="IPR002913">
    <property type="entry name" value="START_lipid-bd_dom"/>
</dbReference>
<feature type="domain" description="MENTAL" evidence="15">
    <location>
        <begin position="49"/>
        <end position="220"/>
    </location>
</feature>
<dbReference type="Gene3D" id="3.30.530.20">
    <property type="match status" value="1"/>
</dbReference>
<evidence type="ECO:0000256" key="11">
    <source>
        <dbReference type="ARBA" id="ARBA00032621"/>
    </source>
</evidence>
<organism evidence="16 17">
    <name type="scientific">Sinocyclocheilus rhinocerous</name>
    <dbReference type="NCBI Taxonomy" id="307959"/>
    <lineage>
        <taxon>Eukaryota</taxon>
        <taxon>Metazoa</taxon>
        <taxon>Chordata</taxon>
        <taxon>Craniata</taxon>
        <taxon>Vertebrata</taxon>
        <taxon>Euteleostomi</taxon>
        <taxon>Actinopterygii</taxon>
        <taxon>Neopterygii</taxon>
        <taxon>Teleostei</taxon>
        <taxon>Ostariophysi</taxon>
        <taxon>Cypriniformes</taxon>
        <taxon>Cyprinidae</taxon>
        <taxon>Cyprininae</taxon>
        <taxon>Sinocyclocheilus</taxon>
    </lineage>
</organism>
<reference evidence="16" key="1">
    <citation type="submission" date="2025-08" db="UniProtKB">
        <authorList>
            <consortium name="Ensembl"/>
        </authorList>
    </citation>
    <scope>IDENTIFICATION</scope>
</reference>
<evidence type="ECO:0000256" key="2">
    <source>
        <dbReference type="ARBA" id="ARBA00010909"/>
    </source>
</evidence>
<dbReference type="GO" id="GO:0031902">
    <property type="term" value="C:late endosome membrane"/>
    <property type="evidence" value="ECO:0007669"/>
    <property type="project" value="UniProtKB-SubCell"/>
</dbReference>
<dbReference type="PANTHER" id="PTHR46121">
    <property type="entry name" value="STEROIDOGENIC ACUTE REGULATORY PROTEIN-LIKE"/>
    <property type="match status" value="1"/>
</dbReference>
<dbReference type="AlphaFoldDB" id="A0A673FYX8"/>
<dbReference type="Pfam" id="PF10457">
    <property type="entry name" value="MENTAL"/>
    <property type="match status" value="1"/>
</dbReference>
<dbReference type="GO" id="GO:0005765">
    <property type="term" value="C:lysosomal membrane"/>
    <property type="evidence" value="ECO:0007669"/>
    <property type="project" value="TreeGrafter"/>
</dbReference>
<dbReference type="PROSITE" id="PS50848">
    <property type="entry name" value="START"/>
    <property type="match status" value="1"/>
</dbReference>
<evidence type="ECO:0000259" key="15">
    <source>
        <dbReference type="PROSITE" id="PS51439"/>
    </source>
</evidence>
<dbReference type="SUPFAM" id="SSF55961">
    <property type="entry name" value="Bet v1-like"/>
    <property type="match status" value="1"/>
</dbReference>
<keyword evidence="4" id="KW-0813">Transport</keyword>